<evidence type="ECO:0000313" key="2">
    <source>
        <dbReference type="Proteomes" id="UP000004121"/>
    </source>
</evidence>
<accession>C2KV33</accession>
<keyword evidence="2" id="KW-1185">Reference proteome</keyword>
<gene>
    <name evidence="1" type="ORF">HMPREF6123_0352</name>
</gene>
<organism evidence="1 2">
    <name type="scientific">Oribacterium sinus F0268</name>
    <dbReference type="NCBI Taxonomy" id="585501"/>
    <lineage>
        <taxon>Bacteria</taxon>
        <taxon>Bacillati</taxon>
        <taxon>Bacillota</taxon>
        <taxon>Clostridia</taxon>
        <taxon>Lachnospirales</taxon>
        <taxon>Lachnospiraceae</taxon>
        <taxon>Oribacterium</taxon>
    </lineage>
</organism>
<dbReference type="InParanoid" id="C2KV33"/>
<proteinExistence type="predicted"/>
<dbReference type="EMBL" id="ACKX01000038">
    <property type="protein sequence ID" value="EEJ52373.1"/>
    <property type="molecule type" value="Genomic_DNA"/>
</dbReference>
<comment type="caution">
    <text evidence="1">The sequence shown here is derived from an EMBL/GenBank/DDBJ whole genome shotgun (WGS) entry which is preliminary data.</text>
</comment>
<dbReference type="Proteomes" id="UP000004121">
    <property type="component" value="Unassembled WGS sequence"/>
</dbReference>
<protein>
    <submittedName>
        <fullName evidence="1">Uncharacterized protein</fullName>
    </submittedName>
</protein>
<evidence type="ECO:0000313" key="1">
    <source>
        <dbReference type="EMBL" id="EEJ52373.1"/>
    </source>
</evidence>
<dbReference type="AlphaFoldDB" id="C2KV33"/>
<sequence>MKYIAIPFYRVLLSLIFGKGPVCRICKQVLSPFYKRKLLYSASNACK</sequence>
<reference evidence="1 2" key="1">
    <citation type="submission" date="2009-04" db="EMBL/GenBank/DDBJ databases">
        <authorList>
            <person name="Qin X."/>
            <person name="Bachman B."/>
            <person name="Battles P."/>
            <person name="Bell A."/>
            <person name="Bess C."/>
            <person name="Bickham C."/>
            <person name="Chaboub L."/>
            <person name="Chen D."/>
            <person name="Coyle M."/>
            <person name="Deiros D.R."/>
            <person name="Dinh H."/>
            <person name="Forbes L."/>
            <person name="Fowler G."/>
            <person name="Francisco L."/>
            <person name="Fu Q."/>
            <person name="Gubbala S."/>
            <person name="Hale W."/>
            <person name="Han Y."/>
            <person name="Hemphill L."/>
            <person name="Highlander S.K."/>
            <person name="Hirani K."/>
            <person name="Hogues M."/>
            <person name="Jackson L."/>
            <person name="Jakkamsetti A."/>
            <person name="Javaid M."/>
            <person name="Jiang H."/>
            <person name="Korchina V."/>
            <person name="Kovar C."/>
            <person name="Lara F."/>
            <person name="Lee S."/>
            <person name="Mata R."/>
            <person name="Mathew T."/>
            <person name="Moen C."/>
            <person name="Morales K."/>
            <person name="Munidasa M."/>
            <person name="Nazareth L."/>
            <person name="Ngo R."/>
            <person name="Nguyen L."/>
            <person name="Okwuonu G."/>
            <person name="Ongeri F."/>
            <person name="Patil S."/>
            <person name="Petrosino J."/>
            <person name="Pham C."/>
            <person name="Pham P."/>
            <person name="Pu L.-L."/>
            <person name="Puazo M."/>
            <person name="Raj R."/>
            <person name="Reid J."/>
            <person name="Rouhana J."/>
            <person name="Saada N."/>
            <person name="Shang Y."/>
            <person name="Simmons D."/>
            <person name="Thornton R."/>
            <person name="Warren J."/>
            <person name="Weissenberger G."/>
            <person name="Zhang J."/>
            <person name="Zhang L."/>
            <person name="Zhou C."/>
            <person name="Zhu D."/>
            <person name="Muzny D."/>
            <person name="Worley K."/>
            <person name="Gibbs R."/>
        </authorList>
    </citation>
    <scope>NUCLEOTIDE SEQUENCE [LARGE SCALE GENOMIC DNA]</scope>
    <source>
        <strain evidence="1 2">F0268</strain>
    </source>
</reference>
<name>C2KV33_9FIRM</name>
<dbReference type="HOGENOM" id="CLU_3170962_0_0_9"/>